<reference evidence="2" key="1">
    <citation type="submission" date="2014-11" db="EMBL/GenBank/DDBJ databases">
        <authorList>
            <person name="Otto D Thomas"/>
            <person name="Naeem Raeece"/>
        </authorList>
    </citation>
    <scope>NUCLEOTIDE SEQUENCE</scope>
</reference>
<feature type="compositionally biased region" description="Low complexity" evidence="1">
    <location>
        <begin position="259"/>
        <end position="277"/>
    </location>
</feature>
<proteinExistence type="predicted"/>
<feature type="compositionally biased region" description="Basic and acidic residues" evidence="1">
    <location>
        <begin position="200"/>
        <end position="211"/>
    </location>
</feature>
<feature type="region of interest" description="Disordered" evidence="1">
    <location>
        <begin position="259"/>
        <end position="303"/>
    </location>
</feature>
<feature type="region of interest" description="Disordered" evidence="1">
    <location>
        <begin position="199"/>
        <end position="247"/>
    </location>
</feature>
<sequence>MERRKLLPEGGARRVGARAYTQRGKLLQGSPRGIYSFFRFPGPPRSNAFGPTGGSWLLSPSAEATAGGATDCCPFPPAAPSLSASTTHSFKNKSSHQCKTQSTNVADRDSHSMADCLERGGRSGAGEVEVDVNGKETERQHVMGGNETDVDINHRSGPVQKNLNMNQPFVNPAIDGTHRAGSKGSSGKGFSVPLLIGSIRNEKEKDEREELTACSAQSPSRSAHTEPDCESRPAALGRAHTVSSRPSVCPGPVAFQRSPSLASSLPGVPSSSFVSVGENGGSGSGGSRGQSSGSIGVGTPGSLFRLKKSNPFSSFLDGHSAAKQI</sequence>
<dbReference type="EMBL" id="CDMZ01005843">
    <property type="protein sequence ID" value="CEM55103.1"/>
    <property type="molecule type" value="Genomic_DNA"/>
</dbReference>
<gene>
    <name evidence="2" type="ORF">Cvel_114</name>
</gene>
<organism evidence="2">
    <name type="scientific">Chromera velia CCMP2878</name>
    <dbReference type="NCBI Taxonomy" id="1169474"/>
    <lineage>
        <taxon>Eukaryota</taxon>
        <taxon>Sar</taxon>
        <taxon>Alveolata</taxon>
        <taxon>Colpodellida</taxon>
        <taxon>Chromeraceae</taxon>
        <taxon>Chromera</taxon>
    </lineage>
</organism>
<accession>A0A0G4ID87</accession>
<feature type="compositionally biased region" description="Gly residues" evidence="1">
    <location>
        <begin position="278"/>
        <end position="288"/>
    </location>
</feature>
<protein>
    <submittedName>
        <fullName evidence="2">Uncharacterized protein</fullName>
    </submittedName>
</protein>
<evidence type="ECO:0000313" key="2">
    <source>
        <dbReference type="EMBL" id="CEM55103.1"/>
    </source>
</evidence>
<dbReference type="VEuPathDB" id="CryptoDB:Cvel_114"/>
<feature type="region of interest" description="Disordered" evidence="1">
    <location>
        <begin position="81"/>
        <end position="110"/>
    </location>
</feature>
<dbReference type="AlphaFoldDB" id="A0A0G4ID87"/>
<evidence type="ECO:0000256" key="1">
    <source>
        <dbReference type="SAM" id="MobiDB-lite"/>
    </source>
</evidence>
<name>A0A0G4ID87_9ALVE</name>